<dbReference type="Proteomes" id="UP000319828">
    <property type="component" value="Unassembled WGS sequence"/>
</dbReference>
<feature type="domain" description="PDZ" evidence="7">
    <location>
        <begin position="239"/>
        <end position="309"/>
    </location>
</feature>
<dbReference type="InterPro" id="IPR001478">
    <property type="entry name" value="PDZ"/>
</dbReference>
<dbReference type="NCBIfam" id="NF008388">
    <property type="entry name" value="PRK11186.1"/>
    <property type="match status" value="1"/>
</dbReference>
<dbReference type="NCBIfam" id="TIGR00225">
    <property type="entry name" value="prc"/>
    <property type="match status" value="1"/>
</dbReference>
<dbReference type="SMART" id="SM00245">
    <property type="entry name" value="TSPc"/>
    <property type="match status" value="1"/>
</dbReference>
<dbReference type="FunFam" id="2.30.42.10:FF:000083">
    <property type="entry name" value="Tail-specific protease"/>
    <property type="match status" value="1"/>
</dbReference>
<keyword evidence="4 5" id="KW-0720">Serine protease</keyword>
<keyword evidence="2 5" id="KW-0645">Protease</keyword>
<proteinExistence type="inferred from homology"/>
<evidence type="ECO:0000256" key="2">
    <source>
        <dbReference type="ARBA" id="ARBA00022670"/>
    </source>
</evidence>
<dbReference type="Pfam" id="PF11818">
    <property type="entry name" value="DUF3340"/>
    <property type="match status" value="1"/>
</dbReference>
<dbReference type="EC" id="3.4.21.102" evidence="8"/>
<dbReference type="CDD" id="cd06782">
    <property type="entry name" value="cpPDZ_CPP-like"/>
    <property type="match status" value="1"/>
</dbReference>
<dbReference type="GO" id="GO:0007165">
    <property type="term" value="P:signal transduction"/>
    <property type="evidence" value="ECO:0007669"/>
    <property type="project" value="TreeGrafter"/>
</dbReference>
<gene>
    <name evidence="8" type="ORF">FOF44_07895</name>
</gene>
<evidence type="ECO:0000256" key="5">
    <source>
        <dbReference type="RuleBase" id="RU004404"/>
    </source>
</evidence>
<protein>
    <submittedName>
        <fullName evidence="8">Carboxy terminal-processing peptidase</fullName>
        <ecNumber evidence="8">3.4.21.102</ecNumber>
    </submittedName>
</protein>
<dbReference type="SUPFAM" id="SSF50156">
    <property type="entry name" value="PDZ domain-like"/>
    <property type="match status" value="1"/>
</dbReference>
<evidence type="ECO:0000256" key="4">
    <source>
        <dbReference type="ARBA" id="ARBA00022825"/>
    </source>
</evidence>
<comment type="similarity">
    <text evidence="1 5">Belongs to the peptidase S41A family.</text>
</comment>
<dbReference type="FunFam" id="3.90.226.10:FF:000090">
    <property type="entry name" value="Tail-specific protease"/>
    <property type="match status" value="1"/>
</dbReference>
<dbReference type="PANTHER" id="PTHR32060">
    <property type="entry name" value="TAIL-SPECIFIC PROTEASE"/>
    <property type="match status" value="1"/>
</dbReference>
<dbReference type="EMBL" id="VMKJ01000012">
    <property type="protein sequence ID" value="TVO36990.1"/>
    <property type="molecule type" value="Genomic_DNA"/>
</dbReference>
<dbReference type="InterPro" id="IPR029045">
    <property type="entry name" value="ClpP/crotonase-like_dom_sf"/>
</dbReference>
<dbReference type="GO" id="GO:0004252">
    <property type="term" value="F:serine-type endopeptidase activity"/>
    <property type="evidence" value="ECO:0007669"/>
    <property type="project" value="UniProtKB-EC"/>
</dbReference>
<dbReference type="CDD" id="cd07560">
    <property type="entry name" value="Peptidase_S41_CPP"/>
    <property type="match status" value="1"/>
</dbReference>
<evidence type="ECO:0000313" key="8">
    <source>
        <dbReference type="EMBL" id="TVO36990.1"/>
    </source>
</evidence>
<dbReference type="Pfam" id="PF00595">
    <property type="entry name" value="PDZ"/>
    <property type="match status" value="1"/>
</dbReference>
<dbReference type="RefSeq" id="WP_144387997.1">
    <property type="nucleotide sequence ID" value="NZ_CANNCB010000008.1"/>
</dbReference>
<dbReference type="PANTHER" id="PTHR32060:SF22">
    <property type="entry name" value="CARBOXYL-TERMINAL-PROCESSING PEPTIDASE 3, CHLOROPLASTIC"/>
    <property type="match status" value="1"/>
</dbReference>
<dbReference type="Gene3D" id="3.90.226.10">
    <property type="entry name" value="2-enoyl-CoA Hydratase, Chain A, domain 1"/>
    <property type="match status" value="1"/>
</dbReference>
<keyword evidence="6" id="KW-0732">Signal</keyword>
<dbReference type="AlphaFoldDB" id="A0A557P8K3"/>
<dbReference type="InterPro" id="IPR020992">
    <property type="entry name" value="Tail_Prtase_C"/>
</dbReference>
<feature type="signal peptide" evidence="6">
    <location>
        <begin position="1"/>
        <end position="23"/>
    </location>
</feature>
<comment type="caution">
    <text evidence="8">The sequence shown here is derived from an EMBL/GenBank/DDBJ whole genome shotgun (WGS) entry which is preliminary data.</text>
</comment>
<dbReference type="GO" id="GO:0006508">
    <property type="term" value="P:proteolysis"/>
    <property type="evidence" value="ECO:0007669"/>
    <property type="project" value="UniProtKB-KW"/>
</dbReference>
<evidence type="ECO:0000256" key="3">
    <source>
        <dbReference type="ARBA" id="ARBA00022801"/>
    </source>
</evidence>
<reference evidence="8 9" key="1">
    <citation type="submission" date="2019-07" db="EMBL/GenBank/DDBJ databases">
        <title>The draft genome sequence of Vibrio algivorus M1486.</title>
        <authorList>
            <person name="Meng X."/>
        </authorList>
    </citation>
    <scope>NUCLEOTIDE SEQUENCE [LARGE SCALE GENOMIC DNA]</scope>
    <source>
        <strain evidence="8 9">M1486</strain>
    </source>
</reference>
<evidence type="ECO:0000259" key="7">
    <source>
        <dbReference type="PROSITE" id="PS50106"/>
    </source>
</evidence>
<dbReference type="GO" id="GO:0030288">
    <property type="term" value="C:outer membrane-bounded periplasmic space"/>
    <property type="evidence" value="ECO:0007669"/>
    <property type="project" value="TreeGrafter"/>
</dbReference>
<dbReference type="SUPFAM" id="SSF52096">
    <property type="entry name" value="ClpP/crotonase"/>
    <property type="match status" value="1"/>
</dbReference>
<dbReference type="SMART" id="SM00228">
    <property type="entry name" value="PDZ"/>
    <property type="match status" value="1"/>
</dbReference>
<sequence>MNCRLKVSLLAASLTLAANSAFAVQPTISESQIPTLTPESQHAIASQRVAKRFTRSHYKHFNLDDAFSKGIFDRYLESLDYNRNIFTQADIDSFKPFETDIDDQLKSGDTKAAFDMFNLSMKRRYERFSYALTLLDNEIKFDTDEKMELDRSKAAWPKGTAEVDELWRQRVKYDALNLKLTGKKWPEIKELLTKRYNNAIKRITQAHSEDVFQIYMNAFARQIDPHTSYLSPRSADEFQSEMSLSLEGIGAVLQSEDDYTIIRSLVTGGPAAGSKELSEGDKIIAVGQDGKKMVDIIGMRLDDVVQLIKGPKGTKVNLQILPEGKNAKSHVVTIVRDKIRLEDRAVKSKVIEKNGKTIGVLEVPSFYVGLAKDTNKLLAEFNQKKVDGVVVDLRNNGGGALTEAIDLSGLFITQGPVVQVRDSYDRVNVDSDTDAVEHYDGPLTVLINRYSASASEIFAAAMQDYDRAIILGENSYGKGTVQQHRSLTHIYDTFDQELGYVQYTIQKFYRISGGSTQRKGVSPDIPFPTAIAPEDTGESVEDNALPWDQIPAANYTPVESKDALQAEVAKLTTLHKQRIANDLEFSFIQQNIEKYQAEKDDTTISLNEKFREAEVDKADKERLERVNKRQKLAGKPEFKTLDDIPKDYEAPDAYLDEAVSITADLSNS</sequence>
<dbReference type="PROSITE" id="PS50106">
    <property type="entry name" value="PDZ"/>
    <property type="match status" value="1"/>
</dbReference>
<keyword evidence="3 5" id="KW-0378">Hydrolase</keyword>
<evidence type="ECO:0000256" key="6">
    <source>
        <dbReference type="SAM" id="SignalP"/>
    </source>
</evidence>
<organism evidence="8 9">
    <name type="scientific">Vibrio algivorus</name>
    <dbReference type="NCBI Taxonomy" id="1667024"/>
    <lineage>
        <taxon>Bacteria</taxon>
        <taxon>Pseudomonadati</taxon>
        <taxon>Pseudomonadota</taxon>
        <taxon>Gammaproteobacteria</taxon>
        <taxon>Vibrionales</taxon>
        <taxon>Vibrionaceae</taxon>
        <taxon>Vibrio</taxon>
    </lineage>
</organism>
<dbReference type="Pfam" id="PF03572">
    <property type="entry name" value="Peptidase_S41"/>
    <property type="match status" value="1"/>
</dbReference>
<dbReference type="InterPro" id="IPR004447">
    <property type="entry name" value="Peptidase_S41A"/>
</dbReference>
<accession>A0A557P8K3</accession>
<evidence type="ECO:0000256" key="1">
    <source>
        <dbReference type="ARBA" id="ARBA00009179"/>
    </source>
</evidence>
<dbReference type="Pfam" id="PF17804">
    <property type="entry name" value="TSP_NTD"/>
    <property type="match status" value="1"/>
</dbReference>
<dbReference type="InterPro" id="IPR040573">
    <property type="entry name" value="TSP_N"/>
</dbReference>
<dbReference type="InterPro" id="IPR005151">
    <property type="entry name" value="Tail-specific_protease"/>
</dbReference>
<name>A0A557P8K3_9VIBR</name>
<feature type="chain" id="PRO_5021996786" evidence="6">
    <location>
        <begin position="24"/>
        <end position="668"/>
    </location>
</feature>
<evidence type="ECO:0000313" key="9">
    <source>
        <dbReference type="Proteomes" id="UP000319828"/>
    </source>
</evidence>
<dbReference type="Gene3D" id="2.30.42.10">
    <property type="match status" value="1"/>
</dbReference>
<dbReference type="OrthoDB" id="9812068at2"/>
<dbReference type="InterPro" id="IPR036034">
    <property type="entry name" value="PDZ_sf"/>
</dbReference>
<dbReference type="Gene3D" id="3.30.750.44">
    <property type="match status" value="1"/>
</dbReference>